<evidence type="ECO:0000313" key="1">
    <source>
        <dbReference type="EMBL" id="QIK77760.1"/>
    </source>
</evidence>
<dbReference type="KEGG" id="spii:G7077_01360"/>
<evidence type="ECO:0000313" key="2">
    <source>
        <dbReference type="Proteomes" id="UP000503222"/>
    </source>
</evidence>
<protein>
    <submittedName>
        <fullName evidence="1">Uncharacterized protein</fullName>
    </submittedName>
</protein>
<sequence length="94" mass="10258">MALLTLAFAAPAPASTPAAWTALKRTVDRACLSMVDGRNKKIVGDSASFPDTVPIELRHVQTTNRRGVKEVKLCVYDRAKRRAAVTDHDSGTRH</sequence>
<reference evidence="1 2" key="1">
    <citation type="submission" date="2020-03" db="EMBL/GenBank/DDBJ databases">
        <title>Sphingomonas sp. nov., isolated from fish.</title>
        <authorList>
            <person name="Hyun D.-W."/>
            <person name="Bae J.-W."/>
        </authorList>
    </citation>
    <scope>NUCLEOTIDE SEQUENCE [LARGE SCALE GENOMIC DNA]</scope>
    <source>
        <strain evidence="1 2">HDW15B</strain>
    </source>
</reference>
<dbReference type="Proteomes" id="UP000503222">
    <property type="component" value="Chromosome"/>
</dbReference>
<name>A0A6G7YLY6_9SPHN</name>
<organism evidence="1 2">
    <name type="scientific">Sphingomonas piscis</name>
    <dbReference type="NCBI Taxonomy" id="2714943"/>
    <lineage>
        <taxon>Bacteria</taxon>
        <taxon>Pseudomonadati</taxon>
        <taxon>Pseudomonadota</taxon>
        <taxon>Alphaproteobacteria</taxon>
        <taxon>Sphingomonadales</taxon>
        <taxon>Sphingomonadaceae</taxon>
        <taxon>Sphingomonas</taxon>
    </lineage>
</organism>
<accession>A0A6G7YLY6</accession>
<dbReference type="AlphaFoldDB" id="A0A6G7YLY6"/>
<keyword evidence="2" id="KW-1185">Reference proteome</keyword>
<dbReference type="EMBL" id="CP049869">
    <property type="protein sequence ID" value="QIK77760.1"/>
    <property type="molecule type" value="Genomic_DNA"/>
</dbReference>
<dbReference type="RefSeq" id="WP_166410155.1">
    <property type="nucleotide sequence ID" value="NZ_CP049869.1"/>
</dbReference>
<gene>
    <name evidence="1" type="ORF">G7077_01360</name>
</gene>
<proteinExistence type="predicted"/>